<evidence type="ECO:0000313" key="1">
    <source>
        <dbReference type="EMBL" id="QDV54435.1"/>
    </source>
</evidence>
<dbReference type="EMBL" id="CP036318">
    <property type="protein sequence ID" value="QDV54435.1"/>
    <property type="molecule type" value="Genomic_DNA"/>
</dbReference>
<evidence type="ECO:0000313" key="2">
    <source>
        <dbReference type="Proteomes" id="UP000316770"/>
    </source>
</evidence>
<proteinExistence type="predicted"/>
<organism evidence="1 2">
    <name type="scientific">Rosistilla oblonga</name>
    <dbReference type="NCBI Taxonomy" id="2527990"/>
    <lineage>
        <taxon>Bacteria</taxon>
        <taxon>Pseudomonadati</taxon>
        <taxon>Planctomycetota</taxon>
        <taxon>Planctomycetia</taxon>
        <taxon>Pirellulales</taxon>
        <taxon>Pirellulaceae</taxon>
        <taxon>Rosistilla</taxon>
    </lineage>
</organism>
<dbReference type="Proteomes" id="UP000316770">
    <property type="component" value="Chromosome"/>
</dbReference>
<name>A0A518IMX0_9BACT</name>
<dbReference type="AlphaFoldDB" id="A0A518IMX0"/>
<sequence>MKTKWLAGLLNHSINNPLSRSHSVFSFNLTASPLGCATLQSRGDAHAVKLEAFGSLCRWRMQISDAVFQAVELLHFVLVQNAVEYAQVVHVSDVRRTQNK</sequence>
<gene>
    <name evidence="1" type="ORF">Mal33_03890</name>
</gene>
<keyword evidence="2" id="KW-1185">Reference proteome</keyword>
<protein>
    <submittedName>
        <fullName evidence="1">Uncharacterized protein</fullName>
    </submittedName>
</protein>
<reference evidence="1 2" key="1">
    <citation type="submission" date="2019-02" db="EMBL/GenBank/DDBJ databases">
        <title>Deep-cultivation of Planctomycetes and their phenomic and genomic characterization uncovers novel biology.</title>
        <authorList>
            <person name="Wiegand S."/>
            <person name="Jogler M."/>
            <person name="Boedeker C."/>
            <person name="Pinto D."/>
            <person name="Vollmers J."/>
            <person name="Rivas-Marin E."/>
            <person name="Kohn T."/>
            <person name="Peeters S.H."/>
            <person name="Heuer A."/>
            <person name="Rast P."/>
            <person name="Oberbeckmann S."/>
            <person name="Bunk B."/>
            <person name="Jeske O."/>
            <person name="Meyerdierks A."/>
            <person name="Storesund J.E."/>
            <person name="Kallscheuer N."/>
            <person name="Luecker S."/>
            <person name="Lage O.M."/>
            <person name="Pohl T."/>
            <person name="Merkel B.J."/>
            <person name="Hornburger P."/>
            <person name="Mueller R.-W."/>
            <person name="Bruemmer F."/>
            <person name="Labrenz M."/>
            <person name="Spormann A.M."/>
            <person name="Op den Camp H."/>
            <person name="Overmann J."/>
            <person name="Amann R."/>
            <person name="Jetten M.S.M."/>
            <person name="Mascher T."/>
            <person name="Medema M.H."/>
            <person name="Devos D.P."/>
            <person name="Kaster A.-K."/>
            <person name="Ovreas L."/>
            <person name="Rohde M."/>
            <person name="Galperin M.Y."/>
            <person name="Jogler C."/>
        </authorList>
    </citation>
    <scope>NUCLEOTIDE SEQUENCE [LARGE SCALE GENOMIC DNA]</scope>
    <source>
        <strain evidence="1 2">Mal33</strain>
    </source>
</reference>
<accession>A0A518IMX0</accession>